<evidence type="ECO:0000256" key="1">
    <source>
        <dbReference type="ARBA" id="ARBA00011073"/>
    </source>
</evidence>
<evidence type="ECO:0000259" key="8">
    <source>
        <dbReference type="Pfam" id="PF00082"/>
    </source>
</evidence>
<evidence type="ECO:0008006" key="12">
    <source>
        <dbReference type="Google" id="ProtNLM"/>
    </source>
</evidence>
<keyword evidence="4 5" id="KW-0720">Serine protease</keyword>
<evidence type="ECO:0000256" key="4">
    <source>
        <dbReference type="ARBA" id="ARBA00022825"/>
    </source>
</evidence>
<feature type="active site" description="Charge relay system" evidence="5">
    <location>
        <position position="338"/>
    </location>
</feature>
<reference evidence="10 11" key="1">
    <citation type="submission" date="2021-01" db="EMBL/GenBank/DDBJ databases">
        <title>Whole genome shotgun sequence of Asanoa siamensis NBRC 107932.</title>
        <authorList>
            <person name="Komaki H."/>
            <person name="Tamura T."/>
        </authorList>
    </citation>
    <scope>NUCLEOTIDE SEQUENCE [LARGE SCALE GENOMIC DNA]</scope>
    <source>
        <strain evidence="10 11">NBRC 107932</strain>
    </source>
</reference>
<feature type="signal peptide" evidence="7">
    <location>
        <begin position="1"/>
        <end position="24"/>
    </location>
</feature>
<dbReference type="Proteomes" id="UP000604117">
    <property type="component" value="Unassembled WGS sequence"/>
</dbReference>
<dbReference type="Pfam" id="PF05345">
    <property type="entry name" value="He_PIG"/>
    <property type="match status" value="1"/>
</dbReference>
<dbReference type="InterPro" id="IPR013783">
    <property type="entry name" value="Ig-like_fold"/>
</dbReference>
<dbReference type="InterPro" id="IPR022398">
    <property type="entry name" value="Peptidase_S8_His-AS"/>
</dbReference>
<dbReference type="Gene3D" id="3.30.70.80">
    <property type="entry name" value="Peptidase S8 propeptide/proteinase inhibitor I9"/>
    <property type="match status" value="1"/>
</dbReference>
<evidence type="ECO:0000259" key="9">
    <source>
        <dbReference type="Pfam" id="PF05922"/>
    </source>
</evidence>
<dbReference type="CDD" id="cd04077">
    <property type="entry name" value="Peptidases_S8_PCSK9_ProteinaseK_like"/>
    <property type="match status" value="1"/>
</dbReference>
<feature type="domain" description="Inhibitor I9" evidence="9">
    <location>
        <begin position="43"/>
        <end position="101"/>
    </location>
</feature>
<keyword evidence="7" id="KW-0732">Signal</keyword>
<feature type="domain" description="Peptidase S8/S53" evidence="8">
    <location>
        <begin position="141"/>
        <end position="375"/>
    </location>
</feature>
<dbReference type="InterPro" id="IPR015919">
    <property type="entry name" value="Cadherin-like_sf"/>
</dbReference>
<dbReference type="PROSITE" id="PS00137">
    <property type="entry name" value="SUBTILASE_HIS"/>
    <property type="match status" value="1"/>
</dbReference>
<dbReference type="InterPro" id="IPR015500">
    <property type="entry name" value="Peptidase_S8_subtilisin-rel"/>
</dbReference>
<dbReference type="PROSITE" id="PS00138">
    <property type="entry name" value="SUBTILASE_SER"/>
    <property type="match status" value="1"/>
</dbReference>
<keyword evidence="3 5" id="KW-0378">Hydrolase</keyword>
<dbReference type="InterPro" id="IPR034193">
    <property type="entry name" value="PCSK9_ProteinaseK-like"/>
</dbReference>
<dbReference type="RefSeq" id="WP_203717145.1">
    <property type="nucleotide sequence ID" value="NZ_BONE01000057.1"/>
</dbReference>
<feature type="chain" id="PRO_5047360509" description="Subtilisin family serine protease" evidence="7">
    <location>
        <begin position="25"/>
        <end position="641"/>
    </location>
</feature>
<protein>
    <recommendedName>
        <fullName evidence="12">Subtilisin family serine protease</fullName>
    </recommendedName>
</protein>
<dbReference type="SUPFAM" id="SSF52743">
    <property type="entry name" value="Subtilisin-like"/>
    <property type="match status" value="1"/>
</dbReference>
<sequence length="641" mass="65261">MRHRATTVVAALALVLGVGAPASADPATPVKYADSPGAVPGRYIVVLKETSAVARTARDLTARFGGQTRHVYTSALRGFSGTLTAAQAQKLAADPAVASVEAVQRIGVADTQSNPPNWGDDRIDQQSLPLNQAYTYPANPGQGATVYVLDTGINANHVDFTGRVRPGIDMVDNDSSPADCHGHGTHVAGTAVGTTYGVAKKADVVAVRVLNCQGSGTNDDLIAGIDWVRANAARPAVVNYSIGCQSRCTSQAMNNAVSSLVSSGVQFVQAAGNSSDDACYYSPQSVAAAVTVGNTTSADARNSSSNYGSCLDIFAPGTSIVSASYSSNTGSATMTGTSMASPHTAGAAAVYLGLNPNATPAAVRDALVNNATTGKVTNPGTGSPNRLLYTGFMNGGTNPGNPSVTNPGNQSSVVGQTVSLQLRASGGATPYTWSASGLPAGLSLASSTGLVSGSPTAAGTSNVTVTVTDSASRTGSTTFTWTVTTGGGGCTPVQVVANPSLENGSTPWTADSGVIGAWASYGYPGRTGTRSAWLGGQGQSQTDWVSQSVTIPAACTSAVLRYWVRITTAENDGRVWDRLTVTLGGTTVASATNLDANTSYVEKVVDVSAFRGQTVTLRFNGVEDQSLQTSWVIDDVTVNAS</sequence>
<comment type="similarity">
    <text evidence="1 5 6">Belongs to the peptidase S8 family.</text>
</comment>
<dbReference type="PANTHER" id="PTHR43806:SF11">
    <property type="entry name" value="CEREVISIN-RELATED"/>
    <property type="match status" value="1"/>
</dbReference>
<dbReference type="InterPro" id="IPR023827">
    <property type="entry name" value="Peptidase_S8_Asp-AS"/>
</dbReference>
<evidence type="ECO:0000313" key="10">
    <source>
        <dbReference type="EMBL" id="GIF76264.1"/>
    </source>
</evidence>
<dbReference type="Gene3D" id="3.40.50.200">
    <property type="entry name" value="Peptidase S8/S53 domain"/>
    <property type="match status" value="1"/>
</dbReference>
<gene>
    <name evidence="10" type="ORF">Asi02nite_57820</name>
</gene>
<dbReference type="PROSITE" id="PS00136">
    <property type="entry name" value="SUBTILASE_ASP"/>
    <property type="match status" value="1"/>
</dbReference>
<name>A0ABQ4CY97_9ACTN</name>
<evidence type="ECO:0000256" key="2">
    <source>
        <dbReference type="ARBA" id="ARBA00022670"/>
    </source>
</evidence>
<dbReference type="SUPFAM" id="SSF49313">
    <property type="entry name" value="Cadherin-like"/>
    <property type="match status" value="1"/>
</dbReference>
<dbReference type="InterPro" id="IPR050131">
    <property type="entry name" value="Peptidase_S8_subtilisin-like"/>
</dbReference>
<evidence type="ECO:0000256" key="5">
    <source>
        <dbReference type="PROSITE-ProRule" id="PRU01240"/>
    </source>
</evidence>
<feature type="active site" description="Charge relay system" evidence="5">
    <location>
        <position position="150"/>
    </location>
</feature>
<evidence type="ECO:0000313" key="11">
    <source>
        <dbReference type="Proteomes" id="UP000604117"/>
    </source>
</evidence>
<dbReference type="InterPro" id="IPR037045">
    <property type="entry name" value="S8pro/Inhibitor_I9_sf"/>
</dbReference>
<keyword evidence="2 5" id="KW-0645">Protease</keyword>
<dbReference type="InterPro" id="IPR000209">
    <property type="entry name" value="Peptidase_S8/S53_dom"/>
</dbReference>
<dbReference type="InterPro" id="IPR023828">
    <property type="entry name" value="Peptidase_S8_Ser-AS"/>
</dbReference>
<dbReference type="EMBL" id="BONE01000057">
    <property type="protein sequence ID" value="GIF76264.1"/>
    <property type="molecule type" value="Genomic_DNA"/>
</dbReference>
<dbReference type="PRINTS" id="PR00723">
    <property type="entry name" value="SUBTILISIN"/>
</dbReference>
<evidence type="ECO:0000256" key="6">
    <source>
        <dbReference type="RuleBase" id="RU003355"/>
    </source>
</evidence>
<accession>A0ABQ4CY97</accession>
<keyword evidence="11" id="KW-1185">Reference proteome</keyword>
<dbReference type="Pfam" id="PF00082">
    <property type="entry name" value="Peptidase_S8"/>
    <property type="match status" value="1"/>
</dbReference>
<evidence type="ECO:0000256" key="3">
    <source>
        <dbReference type="ARBA" id="ARBA00022801"/>
    </source>
</evidence>
<dbReference type="Gene3D" id="2.60.40.10">
    <property type="entry name" value="Immunoglobulins"/>
    <property type="match status" value="1"/>
</dbReference>
<evidence type="ECO:0000256" key="7">
    <source>
        <dbReference type="SAM" id="SignalP"/>
    </source>
</evidence>
<dbReference type="PANTHER" id="PTHR43806">
    <property type="entry name" value="PEPTIDASE S8"/>
    <property type="match status" value="1"/>
</dbReference>
<dbReference type="InterPro" id="IPR036852">
    <property type="entry name" value="Peptidase_S8/S53_dom_sf"/>
</dbReference>
<dbReference type="PROSITE" id="PS51892">
    <property type="entry name" value="SUBTILASE"/>
    <property type="match status" value="1"/>
</dbReference>
<organism evidence="10 11">
    <name type="scientific">Asanoa siamensis</name>
    <dbReference type="NCBI Taxonomy" id="926357"/>
    <lineage>
        <taxon>Bacteria</taxon>
        <taxon>Bacillati</taxon>
        <taxon>Actinomycetota</taxon>
        <taxon>Actinomycetes</taxon>
        <taxon>Micromonosporales</taxon>
        <taxon>Micromonosporaceae</taxon>
        <taxon>Asanoa</taxon>
    </lineage>
</organism>
<proteinExistence type="inferred from homology"/>
<dbReference type="Pfam" id="PF05922">
    <property type="entry name" value="Inhibitor_I9"/>
    <property type="match status" value="1"/>
</dbReference>
<feature type="active site" description="Charge relay system" evidence="5">
    <location>
        <position position="183"/>
    </location>
</feature>
<dbReference type="InterPro" id="IPR010259">
    <property type="entry name" value="S8pro/Inhibitor_I9"/>
</dbReference>
<comment type="caution">
    <text evidence="10">The sequence shown here is derived from an EMBL/GenBank/DDBJ whole genome shotgun (WGS) entry which is preliminary data.</text>
</comment>